<evidence type="ECO:0000313" key="2">
    <source>
        <dbReference type="Proteomes" id="UP000052967"/>
    </source>
</evidence>
<protein>
    <submittedName>
        <fullName evidence="1">Uncharacterized protein</fullName>
    </submittedName>
</protein>
<organism evidence="1 2">
    <name type="scientific">Merops nubicus</name>
    <name type="common">Northern carmine bee-eater</name>
    <dbReference type="NCBI Taxonomy" id="57421"/>
    <lineage>
        <taxon>Eukaryota</taxon>
        <taxon>Metazoa</taxon>
        <taxon>Chordata</taxon>
        <taxon>Craniata</taxon>
        <taxon>Vertebrata</taxon>
        <taxon>Euteleostomi</taxon>
        <taxon>Archelosauria</taxon>
        <taxon>Archosauria</taxon>
        <taxon>Dinosauria</taxon>
        <taxon>Saurischia</taxon>
        <taxon>Theropoda</taxon>
        <taxon>Coelurosauria</taxon>
        <taxon>Aves</taxon>
        <taxon>Neognathae</taxon>
        <taxon>Neoaves</taxon>
        <taxon>Telluraves</taxon>
        <taxon>Coraciimorphae</taxon>
        <taxon>Coraciiformes</taxon>
        <taxon>Meropidae</taxon>
        <taxon>Merops</taxon>
    </lineage>
</organism>
<accession>A0A091QF99</accession>
<gene>
    <name evidence="1" type="ORF">N331_09590</name>
</gene>
<dbReference type="Proteomes" id="UP000052967">
    <property type="component" value="Unassembled WGS sequence"/>
</dbReference>
<dbReference type="AlphaFoldDB" id="A0A091QF99"/>
<sequence>PQALNQDAVWKLVYSTHCINERADLKSSILILPIWKN</sequence>
<feature type="non-terminal residue" evidence="1">
    <location>
        <position position="37"/>
    </location>
</feature>
<evidence type="ECO:0000313" key="1">
    <source>
        <dbReference type="EMBL" id="KFQ26116.1"/>
    </source>
</evidence>
<proteinExistence type="predicted"/>
<dbReference type="EMBL" id="KK699023">
    <property type="protein sequence ID" value="KFQ26116.1"/>
    <property type="molecule type" value="Genomic_DNA"/>
</dbReference>
<name>A0A091QF99_MERNU</name>
<feature type="non-terminal residue" evidence="1">
    <location>
        <position position="1"/>
    </location>
</feature>
<keyword evidence="2" id="KW-1185">Reference proteome</keyword>
<reference evidence="1 2" key="1">
    <citation type="submission" date="2014-04" db="EMBL/GenBank/DDBJ databases">
        <title>Genome evolution of avian class.</title>
        <authorList>
            <person name="Zhang G."/>
            <person name="Li C."/>
        </authorList>
    </citation>
    <scope>NUCLEOTIDE SEQUENCE [LARGE SCALE GENOMIC DNA]</scope>
    <source>
        <strain evidence="1">BGI_N331</strain>
    </source>
</reference>